<evidence type="ECO:0000313" key="3">
    <source>
        <dbReference type="Proteomes" id="UP000612746"/>
    </source>
</evidence>
<reference evidence="2" key="1">
    <citation type="submission" date="2020-12" db="EMBL/GenBank/DDBJ databases">
        <title>Metabolic potential, ecology and presence of endohyphal bacteria is reflected in genomic diversity of Mucoromycotina.</title>
        <authorList>
            <person name="Muszewska A."/>
            <person name="Okrasinska A."/>
            <person name="Steczkiewicz K."/>
            <person name="Drgas O."/>
            <person name="Orlowska M."/>
            <person name="Perlinska-Lenart U."/>
            <person name="Aleksandrzak-Piekarczyk T."/>
            <person name="Szatraj K."/>
            <person name="Zielenkiewicz U."/>
            <person name="Pilsyk S."/>
            <person name="Malc E."/>
            <person name="Mieczkowski P."/>
            <person name="Kruszewska J.S."/>
            <person name="Biernat P."/>
            <person name="Pawlowska J."/>
        </authorList>
    </citation>
    <scope>NUCLEOTIDE SEQUENCE</scope>
    <source>
        <strain evidence="2">WA0000051536</strain>
    </source>
</reference>
<keyword evidence="1" id="KW-1133">Transmembrane helix</keyword>
<accession>A0A8H7PEG0</accession>
<keyword evidence="3" id="KW-1185">Reference proteome</keyword>
<dbReference type="EMBL" id="JAEPRA010000025">
    <property type="protein sequence ID" value="KAG2172165.1"/>
    <property type="molecule type" value="Genomic_DNA"/>
</dbReference>
<dbReference type="InterPro" id="IPR038882">
    <property type="entry name" value="Rcf3"/>
</dbReference>
<dbReference type="PANTHER" id="PTHR39153:SF1">
    <property type="entry name" value="AGR244WP"/>
    <property type="match status" value="1"/>
</dbReference>
<name>A0A8H7PEG0_9FUNG</name>
<dbReference type="Proteomes" id="UP000612746">
    <property type="component" value="Unassembled WGS sequence"/>
</dbReference>
<sequence>MRVISKEQQEEAGRYAMKGFAIGAAQWGCVGVFATTLASAFFPGFRKTPIQNKFYICMAFALGGGAHLSDRYMVQFERRGRAAMLDETTRQRYNLIYGDRDEQERAKAALKNEATA</sequence>
<keyword evidence="1" id="KW-0472">Membrane</keyword>
<gene>
    <name evidence="2" type="ORF">INT44_005536</name>
</gene>
<proteinExistence type="predicted"/>
<evidence type="ECO:0000313" key="2">
    <source>
        <dbReference type="EMBL" id="KAG2172165.1"/>
    </source>
</evidence>
<comment type="caution">
    <text evidence="2">The sequence shown here is derived from an EMBL/GenBank/DDBJ whole genome shotgun (WGS) entry which is preliminary data.</text>
</comment>
<keyword evidence="1" id="KW-0812">Transmembrane</keyword>
<feature type="transmembrane region" description="Helical" evidence="1">
    <location>
        <begin position="20"/>
        <end position="42"/>
    </location>
</feature>
<dbReference type="AlphaFoldDB" id="A0A8H7PEG0"/>
<organism evidence="2 3">
    <name type="scientific">Umbelopsis vinacea</name>
    <dbReference type="NCBI Taxonomy" id="44442"/>
    <lineage>
        <taxon>Eukaryota</taxon>
        <taxon>Fungi</taxon>
        <taxon>Fungi incertae sedis</taxon>
        <taxon>Mucoromycota</taxon>
        <taxon>Mucoromycotina</taxon>
        <taxon>Umbelopsidomycetes</taxon>
        <taxon>Umbelopsidales</taxon>
        <taxon>Umbelopsidaceae</taxon>
        <taxon>Umbelopsis</taxon>
    </lineage>
</organism>
<protein>
    <submittedName>
        <fullName evidence="2">Uncharacterized protein</fullName>
    </submittedName>
</protein>
<dbReference type="OrthoDB" id="2326382at2759"/>
<dbReference type="PANTHER" id="PTHR39153">
    <property type="entry name" value="AGR244WP"/>
    <property type="match status" value="1"/>
</dbReference>
<evidence type="ECO:0000256" key="1">
    <source>
        <dbReference type="SAM" id="Phobius"/>
    </source>
</evidence>